<dbReference type="EC" id="1.4.3.16" evidence="4"/>
<dbReference type="Pfam" id="PF00890">
    <property type="entry name" value="FAD_binding_2"/>
    <property type="match status" value="1"/>
</dbReference>
<evidence type="ECO:0000256" key="2">
    <source>
        <dbReference type="ARBA" id="ARBA00004950"/>
    </source>
</evidence>
<evidence type="ECO:0000259" key="14">
    <source>
        <dbReference type="Pfam" id="PF00890"/>
    </source>
</evidence>
<evidence type="ECO:0000256" key="10">
    <source>
        <dbReference type="ARBA" id="ARBA00029426"/>
    </source>
</evidence>
<keyword evidence="8" id="KW-0274">FAD</keyword>
<keyword evidence="7" id="KW-0662">Pyridine nucleotide biosynthesis</keyword>
<dbReference type="Gene3D" id="1.20.58.100">
    <property type="entry name" value="Fumarate reductase/succinate dehydrogenase flavoprotein-like, C-terminal domain"/>
    <property type="match status" value="1"/>
</dbReference>
<evidence type="ECO:0000256" key="13">
    <source>
        <dbReference type="SAM" id="SignalP"/>
    </source>
</evidence>
<dbReference type="SUPFAM" id="SSF56425">
    <property type="entry name" value="Succinate dehydrogenase/fumarate reductase flavoprotein, catalytic domain"/>
    <property type="match status" value="1"/>
</dbReference>
<evidence type="ECO:0000256" key="9">
    <source>
        <dbReference type="ARBA" id="ARBA00023002"/>
    </source>
</evidence>
<reference evidence="16 17" key="1">
    <citation type="submission" date="2019-06" db="EMBL/GenBank/DDBJ databases">
        <title>Sequencing the genomes of 1000 actinobacteria strains.</title>
        <authorList>
            <person name="Klenk H.-P."/>
        </authorList>
    </citation>
    <scope>NUCLEOTIDE SEQUENCE [LARGE SCALE GENOMIC DNA]</scope>
    <source>
        <strain evidence="16 17">DSM 8803</strain>
    </source>
</reference>
<dbReference type="InterPro" id="IPR036188">
    <property type="entry name" value="FAD/NAD-bd_sf"/>
</dbReference>
<evidence type="ECO:0000256" key="5">
    <source>
        <dbReference type="ARBA" id="ARBA00021901"/>
    </source>
</evidence>
<evidence type="ECO:0000256" key="3">
    <source>
        <dbReference type="ARBA" id="ARBA00008562"/>
    </source>
</evidence>
<feature type="domain" description="Fumarate reductase/succinate dehydrogenase flavoprotein-like C-terminal" evidence="15">
    <location>
        <begin position="474"/>
        <end position="516"/>
    </location>
</feature>
<comment type="cofactor">
    <cofactor evidence="1">
        <name>FAD</name>
        <dbReference type="ChEBI" id="CHEBI:57692"/>
    </cofactor>
</comment>
<dbReference type="InterPro" id="IPR037099">
    <property type="entry name" value="Fum_R/Succ_DH_flav-like_C_sf"/>
</dbReference>
<gene>
    <name evidence="16" type="ORF">FB468_0336</name>
</gene>
<feature type="domain" description="FAD-dependent oxidoreductase 2 FAD-binding" evidence="14">
    <location>
        <begin position="2"/>
        <end position="381"/>
    </location>
</feature>
<dbReference type="Pfam" id="PF02910">
    <property type="entry name" value="Succ_DH_flav_C"/>
    <property type="match status" value="1"/>
</dbReference>
<evidence type="ECO:0000256" key="7">
    <source>
        <dbReference type="ARBA" id="ARBA00022642"/>
    </source>
</evidence>
<dbReference type="InterPro" id="IPR005288">
    <property type="entry name" value="NadB"/>
</dbReference>
<evidence type="ECO:0000313" key="17">
    <source>
        <dbReference type="Proteomes" id="UP000319094"/>
    </source>
</evidence>
<proteinExistence type="inferred from homology"/>
<organism evidence="16 17">
    <name type="scientific">Leucobacter komagatae</name>
    <dbReference type="NCBI Taxonomy" id="55969"/>
    <lineage>
        <taxon>Bacteria</taxon>
        <taxon>Bacillati</taxon>
        <taxon>Actinomycetota</taxon>
        <taxon>Actinomycetes</taxon>
        <taxon>Micrococcales</taxon>
        <taxon>Microbacteriaceae</taxon>
        <taxon>Leucobacter</taxon>
    </lineage>
</organism>
<dbReference type="RefSeq" id="WP_141885814.1">
    <property type="nucleotide sequence ID" value="NZ_BAAAUY010000007.1"/>
</dbReference>
<dbReference type="InterPro" id="IPR027477">
    <property type="entry name" value="Succ_DH/fumarate_Rdtase_cat_sf"/>
</dbReference>
<evidence type="ECO:0000256" key="12">
    <source>
        <dbReference type="ARBA" id="ARBA00048305"/>
    </source>
</evidence>
<evidence type="ECO:0000313" key="16">
    <source>
        <dbReference type="EMBL" id="TQL42346.1"/>
    </source>
</evidence>
<protein>
    <recommendedName>
        <fullName evidence="5">L-aspartate oxidase</fullName>
        <ecNumber evidence="4">1.4.3.16</ecNumber>
    </recommendedName>
    <alternativeName>
        <fullName evidence="11">Quinolinate synthase B</fullName>
    </alternativeName>
</protein>
<dbReference type="SUPFAM" id="SSF46977">
    <property type="entry name" value="Succinate dehydrogenase/fumarate reductase flavoprotein C-terminal domain"/>
    <property type="match status" value="1"/>
</dbReference>
<dbReference type="UniPathway" id="UPA00253">
    <property type="reaction ID" value="UER00326"/>
</dbReference>
<evidence type="ECO:0000256" key="11">
    <source>
        <dbReference type="ARBA" id="ARBA00030386"/>
    </source>
</evidence>
<evidence type="ECO:0000256" key="8">
    <source>
        <dbReference type="ARBA" id="ARBA00022827"/>
    </source>
</evidence>
<keyword evidence="9" id="KW-0560">Oxidoreductase</keyword>
<feature type="chain" id="PRO_5021814873" description="L-aspartate oxidase" evidence="13">
    <location>
        <begin position="18"/>
        <end position="544"/>
    </location>
</feature>
<dbReference type="SUPFAM" id="SSF51905">
    <property type="entry name" value="FAD/NAD(P)-binding domain"/>
    <property type="match status" value="1"/>
</dbReference>
<keyword evidence="17" id="KW-1185">Reference proteome</keyword>
<dbReference type="GO" id="GO:0008734">
    <property type="term" value="F:L-aspartate oxidase activity"/>
    <property type="evidence" value="ECO:0007669"/>
    <property type="project" value="UniProtKB-EC"/>
</dbReference>
<comment type="pathway">
    <text evidence="2">Cofactor biosynthesis; NAD(+) biosynthesis; iminoaspartate from L-aspartate (oxidase route): step 1/1.</text>
</comment>
<dbReference type="PRINTS" id="PR00368">
    <property type="entry name" value="FADPNR"/>
</dbReference>
<dbReference type="InterPro" id="IPR003953">
    <property type="entry name" value="FAD-dep_OxRdtase_2_FAD-bd"/>
</dbReference>
<keyword evidence="13" id="KW-0732">Signal</keyword>
<accession>A0A542Y2Q0</accession>
<evidence type="ECO:0000256" key="1">
    <source>
        <dbReference type="ARBA" id="ARBA00001974"/>
    </source>
</evidence>
<dbReference type="PANTHER" id="PTHR42716:SF2">
    <property type="entry name" value="L-ASPARTATE OXIDASE, CHLOROPLASTIC"/>
    <property type="match status" value="1"/>
</dbReference>
<comment type="catalytic activity">
    <reaction evidence="12">
        <text>L-aspartate + O2 = iminosuccinate + H2O2</text>
        <dbReference type="Rhea" id="RHEA:25876"/>
        <dbReference type="ChEBI" id="CHEBI:15379"/>
        <dbReference type="ChEBI" id="CHEBI:16240"/>
        <dbReference type="ChEBI" id="CHEBI:29991"/>
        <dbReference type="ChEBI" id="CHEBI:77875"/>
        <dbReference type="EC" id="1.4.3.16"/>
    </reaction>
    <physiologicalReaction direction="left-to-right" evidence="12">
        <dbReference type="Rhea" id="RHEA:25877"/>
    </physiologicalReaction>
</comment>
<dbReference type="AlphaFoldDB" id="A0A542Y2Q0"/>
<comment type="similarity">
    <text evidence="3">Belongs to the FAD-dependent oxidoreductase 2 family. NadB subfamily.</text>
</comment>
<dbReference type="Gene3D" id="3.90.700.10">
    <property type="entry name" value="Succinate dehydrogenase/fumarate reductase flavoprotein, catalytic domain"/>
    <property type="match status" value="1"/>
</dbReference>
<sequence length="544" mass="55045">MILVVGAGVAGLSCALAAVARGAEVVLVTPGRLRDGGNTALAQGGIAAAVGPGDSAGAHLADTLTAGAGLVDAAAARVLTLEGARIVRELLTAGLPVDRAIDGSVLLGLEGAHGVPRILHSGGDRTGAALHAFLANRALAEVAAGKLELREESAVSSLIVEAGQVVGARLRDPAGPSARSSDAVVHRADAVVLATGGYAAMFPRTTNHAGARGEGILIAARAGALVADLEFVQFHPTALETGELVSEAVRGAGAVLRDAAGRRFMEGRHPLAELAPRDVVSREIHRVLSVGGTVFLDATPIEREHGDRALARMFPGISAAVEAHGYDWTRDPIPVAPAAHYTMGGVASDTRGRSTLPGLFVAGEVASTGVHGANRLASNSLLEGLVFGERSGVAAAAYVAAGRHDWGATETELGLRWDAVPASRVPADALPGPGAALADSTSPDATVSAAIATHLGIERDAAGLRAAADVFAGEAARGSDLAEFAGLVCAAALARTESRGAHQRSDYPETDPAWAERRALALGAVRELAREPGREPSREPATAG</sequence>
<evidence type="ECO:0000259" key="15">
    <source>
        <dbReference type="Pfam" id="PF02910"/>
    </source>
</evidence>
<dbReference type="Gene3D" id="3.50.50.60">
    <property type="entry name" value="FAD/NAD(P)-binding domain"/>
    <property type="match status" value="1"/>
</dbReference>
<dbReference type="FunFam" id="3.90.700.10:FF:000002">
    <property type="entry name" value="L-aspartate oxidase"/>
    <property type="match status" value="1"/>
</dbReference>
<comment type="caution">
    <text evidence="16">The sequence shown here is derived from an EMBL/GenBank/DDBJ whole genome shotgun (WGS) entry which is preliminary data.</text>
</comment>
<evidence type="ECO:0000256" key="4">
    <source>
        <dbReference type="ARBA" id="ARBA00012173"/>
    </source>
</evidence>
<evidence type="ECO:0000256" key="6">
    <source>
        <dbReference type="ARBA" id="ARBA00022630"/>
    </source>
</evidence>
<dbReference type="GO" id="GO:0033765">
    <property type="term" value="F:steroid dehydrogenase activity, acting on the CH-CH group of donors"/>
    <property type="evidence" value="ECO:0007669"/>
    <property type="project" value="UniProtKB-ARBA"/>
</dbReference>
<dbReference type="GO" id="GO:0034628">
    <property type="term" value="P:'de novo' NAD+ biosynthetic process from L-aspartate"/>
    <property type="evidence" value="ECO:0007669"/>
    <property type="project" value="TreeGrafter"/>
</dbReference>
<dbReference type="InterPro" id="IPR015939">
    <property type="entry name" value="Fum_Rdtase/Succ_DH_flav-like_C"/>
</dbReference>
<dbReference type="OrthoDB" id="9805351at2"/>
<keyword evidence="6" id="KW-0285">Flavoprotein</keyword>
<dbReference type="EMBL" id="VFON01000001">
    <property type="protein sequence ID" value="TQL42346.1"/>
    <property type="molecule type" value="Genomic_DNA"/>
</dbReference>
<feature type="signal peptide" evidence="13">
    <location>
        <begin position="1"/>
        <end position="17"/>
    </location>
</feature>
<dbReference type="PANTHER" id="PTHR42716">
    <property type="entry name" value="L-ASPARTATE OXIDASE"/>
    <property type="match status" value="1"/>
</dbReference>
<dbReference type="Proteomes" id="UP000319094">
    <property type="component" value="Unassembled WGS sequence"/>
</dbReference>
<comment type="function">
    <text evidence="10">Catalyzes the oxidation of L-aspartate to iminoaspartate, the first step in the de novo biosynthesis of NAD(+).</text>
</comment>
<name>A0A542Y2Q0_9MICO</name>